<dbReference type="STRING" id="946122.A0A0C2SGU8"/>
<feature type="transmembrane region" description="Helical" evidence="4">
    <location>
        <begin position="33"/>
        <end position="52"/>
    </location>
</feature>
<evidence type="ECO:0000313" key="5">
    <source>
        <dbReference type="EMBL" id="KIL62340.1"/>
    </source>
</evidence>
<dbReference type="Pfam" id="PF10250">
    <property type="entry name" value="O-FucT"/>
    <property type="match status" value="1"/>
</dbReference>
<dbReference type="InterPro" id="IPR019378">
    <property type="entry name" value="GDP-Fuc_O-FucTrfase"/>
</dbReference>
<name>A0A0C2SGU8_AMAMK</name>
<keyword evidence="2" id="KW-0294">Fucose metabolism</keyword>
<sequence length="472" mass="53959">MFFRSRSGYLPVASSPPQLKWKHKIRQFVSRRALRLLPLVVFVLGTIAWYFLLPRLPTLNTILPPLYQEYRDREDSLPHYEPDATYPNGRHAKYVFFANHLQGVGWGNLMQELLLNALLAYKAKRSFVFYNYEWKPGSRYAIYDFRIIPATVPLSAILSGPLTGGPIDSADVPRAVSVNHFREICPNRTIVSGDELRAQLQSATGLQTLTALTRKLEAMEDRCIEISLKTLQAFDYYLLGSKDVLDIWPTLSESPIITQFDWSPLIHSAFNTNRKLFETSSPHFSAPSDTFKPFMPSPHISGLLAVHLRRGDFKKHCDMLAKWSSGFNGFNRFDELPDKFQIPPGGWGENTPENIETYHRHCYPSISQIVDKVLDVRRKVPGLDRLYIMTNGDEKWMQELTSALETLEEWKSISSSQDLILTWEQKFVAPALDIYVAQSAQAFIGNGWSSLTSNSVMLRMAGKHNPNTTFFW</sequence>
<dbReference type="OrthoDB" id="2559662at2759"/>
<organism evidence="5 6">
    <name type="scientific">Amanita muscaria (strain Koide BX008)</name>
    <dbReference type="NCBI Taxonomy" id="946122"/>
    <lineage>
        <taxon>Eukaryota</taxon>
        <taxon>Fungi</taxon>
        <taxon>Dikarya</taxon>
        <taxon>Basidiomycota</taxon>
        <taxon>Agaricomycotina</taxon>
        <taxon>Agaricomycetes</taxon>
        <taxon>Agaricomycetidae</taxon>
        <taxon>Agaricales</taxon>
        <taxon>Pluteineae</taxon>
        <taxon>Amanitaceae</taxon>
        <taxon>Amanita</taxon>
    </lineage>
</organism>
<evidence type="ECO:0000256" key="4">
    <source>
        <dbReference type="SAM" id="Phobius"/>
    </source>
</evidence>
<evidence type="ECO:0000313" key="6">
    <source>
        <dbReference type="Proteomes" id="UP000054549"/>
    </source>
</evidence>
<dbReference type="GO" id="GO:0016740">
    <property type="term" value="F:transferase activity"/>
    <property type="evidence" value="ECO:0007669"/>
    <property type="project" value="UniProtKB-KW"/>
</dbReference>
<keyword evidence="4" id="KW-1133">Transmembrane helix</keyword>
<evidence type="ECO:0000256" key="3">
    <source>
        <dbReference type="ARBA" id="ARBA00023277"/>
    </source>
</evidence>
<keyword evidence="3" id="KW-0119">Carbohydrate metabolism</keyword>
<dbReference type="EMBL" id="KN818272">
    <property type="protein sequence ID" value="KIL62340.1"/>
    <property type="molecule type" value="Genomic_DNA"/>
</dbReference>
<protein>
    <submittedName>
        <fullName evidence="5">Uncharacterized protein</fullName>
    </submittedName>
</protein>
<keyword evidence="4" id="KW-0472">Membrane</keyword>
<reference evidence="5 6" key="1">
    <citation type="submission" date="2014-04" db="EMBL/GenBank/DDBJ databases">
        <title>Evolutionary Origins and Diversification of the Mycorrhizal Mutualists.</title>
        <authorList>
            <consortium name="DOE Joint Genome Institute"/>
            <consortium name="Mycorrhizal Genomics Consortium"/>
            <person name="Kohler A."/>
            <person name="Kuo A."/>
            <person name="Nagy L.G."/>
            <person name="Floudas D."/>
            <person name="Copeland A."/>
            <person name="Barry K.W."/>
            <person name="Cichocki N."/>
            <person name="Veneault-Fourrey C."/>
            <person name="LaButti K."/>
            <person name="Lindquist E.A."/>
            <person name="Lipzen A."/>
            <person name="Lundell T."/>
            <person name="Morin E."/>
            <person name="Murat C."/>
            <person name="Riley R."/>
            <person name="Ohm R."/>
            <person name="Sun H."/>
            <person name="Tunlid A."/>
            <person name="Henrissat B."/>
            <person name="Grigoriev I.V."/>
            <person name="Hibbett D.S."/>
            <person name="Martin F."/>
        </authorList>
    </citation>
    <scope>NUCLEOTIDE SEQUENCE [LARGE SCALE GENOMIC DNA]</scope>
    <source>
        <strain evidence="5 6">Koide BX008</strain>
    </source>
</reference>
<accession>A0A0C2SGU8</accession>
<gene>
    <name evidence="5" type="ORF">M378DRAFT_165890</name>
</gene>
<dbReference type="GO" id="GO:0006004">
    <property type="term" value="P:fucose metabolic process"/>
    <property type="evidence" value="ECO:0007669"/>
    <property type="project" value="UniProtKB-KW"/>
</dbReference>
<dbReference type="InParanoid" id="A0A0C2SGU8"/>
<evidence type="ECO:0000256" key="2">
    <source>
        <dbReference type="ARBA" id="ARBA00023253"/>
    </source>
</evidence>
<keyword evidence="4" id="KW-0812">Transmembrane</keyword>
<dbReference type="AlphaFoldDB" id="A0A0C2SGU8"/>
<dbReference type="Proteomes" id="UP000054549">
    <property type="component" value="Unassembled WGS sequence"/>
</dbReference>
<dbReference type="HOGENOM" id="CLU_014826_0_0_1"/>
<dbReference type="CDD" id="cd11296">
    <property type="entry name" value="O-FucT_like"/>
    <property type="match status" value="1"/>
</dbReference>
<evidence type="ECO:0000256" key="1">
    <source>
        <dbReference type="ARBA" id="ARBA00022679"/>
    </source>
</evidence>
<proteinExistence type="predicted"/>
<keyword evidence="6" id="KW-1185">Reference proteome</keyword>
<dbReference type="Gene3D" id="3.40.50.11350">
    <property type="match status" value="1"/>
</dbReference>
<keyword evidence="1" id="KW-0808">Transferase</keyword>